<dbReference type="Proteomes" id="UP001344906">
    <property type="component" value="Unassembled WGS sequence"/>
</dbReference>
<organism evidence="1 2">
    <name type="scientific">Dictyobacter halimunensis</name>
    <dbReference type="NCBI Taxonomy" id="3026934"/>
    <lineage>
        <taxon>Bacteria</taxon>
        <taxon>Bacillati</taxon>
        <taxon>Chloroflexota</taxon>
        <taxon>Ktedonobacteria</taxon>
        <taxon>Ktedonobacterales</taxon>
        <taxon>Dictyobacteraceae</taxon>
        <taxon>Dictyobacter</taxon>
    </lineage>
</organism>
<keyword evidence="2" id="KW-1185">Reference proteome</keyword>
<accession>A0ABQ6FGZ6</accession>
<proteinExistence type="predicted"/>
<sequence length="65" mass="7833">MFNLPEDFLHFMREVYGTEAANAWFQRLPSFWRNTPSVGNSRSCPRLRISRFTTWHQLSVRMARQ</sequence>
<comment type="caution">
    <text evidence="1">The sequence shown here is derived from an EMBL/GenBank/DDBJ whole genome shotgun (WGS) entry which is preliminary data.</text>
</comment>
<protein>
    <submittedName>
        <fullName evidence="1">Uncharacterized protein</fullName>
    </submittedName>
</protein>
<dbReference type="EMBL" id="BSRI01000001">
    <property type="protein sequence ID" value="GLV53238.1"/>
    <property type="molecule type" value="Genomic_DNA"/>
</dbReference>
<reference evidence="1 2" key="1">
    <citation type="submission" date="2023-02" db="EMBL/GenBank/DDBJ databases">
        <title>Dictyobacter halimunensis sp. nov., a new member of the class Ktedonobacteria from forest soil in a geothermal area.</title>
        <authorList>
            <person name="Rachmania M.K."/>
            <person name="Ningsih F."/>
            <person name="Sakai Y."/>
            <person name="Yabe S."/>
            <person name="Yokota A."/>
            <person name="Sjamsuridzal W."/>
        </authorList>
    </citation>
    <scope>NUCLEOTIDE SEQUENCE [LARGE SCALE GENOMIC DNA]</scope>
    <source>
        <strain evidence="1 2">S3.2.2.5</strain>
    </source>
</reference>
<evidence type="ECO:0000313" key="2">
    <source>
        <dbReference type="Proteomes" id="UP001344906"/>
    </source>
</evidence>
<gene>
    <name evidence="1" type="ORF">KDH_00930</name>
</gene>
<evidence type="ECO:0000313" key="1">
    <source>
        <dbReference type="EMBL" id="GLV53238.1"/>
    </source>
</evidence>
<name>A0ABQ6FGZ6_9CHLR</name>